<evidence type="ECO:0000313" key="13">
    <source>
        <dbReference type="EMBL" id="VVP22473.1"/>
    </source>
</evidence>
<feature type="transmembrane region" description="Helical" evidence="12">
    <location>
        <begin position="256"/>
        <end position="278"/>
    </location>
</feature>
<dbReference type="InterPro" id="IPR051085">
    <property type="entry name" value="MB_O-acyltransferase"/>
</dbReference>
<dbReference type="Pfam" id="PF03062">
    <property type="entry name" value="MBOAT"/>
    <property type="match status" value="1"/>
</dbReference>
<comment type="subcellular location">
    <subcellularLocation>
        <location evidence="1">Cell inner membrane</location>
        <topology evidence="1">Multi-pass membrane protein</topology>
    </subcellularLocation>
</comment>
<evidence type="ECO:0000256" key="4">
    <source>
        <dbReference type="ARBA" id="ARBA00022475"/>
    </source>
</evidence>
<dbReference type="EMBL" id="CABVIE010000012">
    <property type="protein sequence ID" value="VVP22473.1"/>
    <property type="molecule type" value="Genomic_DNA"/>
</dbReference>
<feature type="transmembrane region" description="Helical" evidence="12">
    <location>
        <begin position="28"/>
        <end position="45"/>
    </location>
</feature>
<feature type="transmembrane region" description="Helical" evidence="12">
    <location>
        <begin position="368"/>
        <end position="385"/>
    </location>
</feature>
<dbReference type="RefSeq" id="WP_150752360.1">
    <property type="nucleotide sequence ID" value="NZ_CABVHR010000001.1"/>
</dbReference>
<comment type="caution">
    <text evidence="13">The sequence shown here is derived from an EMBL/GenBank/DDBJ whole genome shotgun (WGS) entry which is preliminary data.</text>
</comment>
<dbReference type="PANTHER" id="PTHR13285:SF23">
    <property type="entry name" value="TEICHOIC ACID D-ALANYLTRANSFERASE"/>
    <property type="match status" value="1"/>
</dbReference>
<proteinExistence type="inferred from homology"/>
<protein>
    <recommendedName>
        <fullName evidence="11">Probable alginate O-acetylase</fullName>
        <ecNumber evidence="11">2.3.1.-</ecNumber>
    </recommendedName>
</protein>
<feature type="transmembrane region" description="Helical" evidence="12">
    <location>
        <begin position="472"/>
        <end position="497"/>
    </location>
</feature>
<dbReference type="InterPro" id="IPR024194">
    <property type="entry name" value="Ac/AlaTfrase_AlgI/DltB"/>
</dbReference>
<evidence type="ECO:0000256" key="11">
    <source>
        <dbReference type="PIRNR" id="PIRNR016636"/>
    </source>
</evidence>
<keyword evidence="7 11" id="KW-0016">Alginate biosynthesis</keyword>
<dbReference type="GO" id="GO:0016746">
    <property type="term" value="F:acyltransferase activity"/>
    <property type="evidence" value="ECO:0007669"/>
    <property type="project" value="UniProtKB-KW"/>
</dbReference>
<dbReference type="GO" id="GO:0042121">
    <property type="term" value="P:alginic acid biosynthetic process"/>
    <property type="evidence" value="ECO:0007669"/>
    <property type="project" value="UniProtKB-UniRule"/>
</dbReference>
<feature type="transmembrane region" description="Helical" evidence="12">
    <location>
        <begin position="129"/>
        <end position="148"/>
    </location>
</feature>
<feature type="transmembrane region" description="Helical" evidence="12">
    <location>
        <begin position="200"/>
        <end position="217"/>
    </location>
</feature>
<dbReference type="PIRSF" id="PIRSF016636">
    <property type="entry name" value="AlgI_DltB"/>
    <property type="match status" value="1"/>
</dbReference>
<gene>
    <name evidence="13" type="primary">patA_1</name>
    <name evidence="13" type="ORF">PS900_03928</name>
</gene>
<evidence type="ECO:0000256" key="9">
    <source>
        <dbReference type="ARBA" id="ARBA00023136"/>
    </source>
</evidence>
<dbReference type="InterPro" id="IPR028362">
    <property type="entry name" value="AlgI"/>
</dbReference>
<dbReference type="InterPro" id="IPR004299">
    <property type="entry name" value="MBOAT_fam"/>
</dbReference>
<keyword evidence="5 11" id="KW-0808">Transferase</keyword>
<feature type="transmembrane region" description="Helical" evidence="12">
    <location>
        <begin position="6"/>
        <end position="23"/>
    </location>
</feature>
<dbReference type="UniPathway" id="UPA00286"/>
<dbReference type="AlphaFoldDB" id="A0A8H2NUL8"/>
<dbReference type="EC" id="2.3.1.-" evidence="11"/>
<dbReference type="PIRSF" id="PIRSF500217">
    <property type="entry name" value="AlgI"/>
    <property type="match status" value="1"/>
</dbReference>
<dbReference type="Proteomes" id="UP000325723">
    <property type="component" value="Unassembled WGS sequence"/>
</dbReference>
<evidence type="ECO:0000256" key="3">
    <source>
        <dbReference type="ARBA" id="ARBA00010323"/>
    </source>
</evidence>
<evidence type="ECO:0000256" key="6">
    <source>
        <dbReference type="ARBA" id="ARBA00022692"/>
    </source>
</evidence>
<feature type="transmembrane region" description="Helical" evidence="12">
    <location>
        <begin position="51"/>
        <end position="70"/>
    </location>
</feature>
<organism evidence="13 14">
    <name type="scientific">Pseudomonas fluorescens</name>
    <dbReference type="NCBI Taxonomy" id="294"/>
    <lineage>
        <taxon>Bacteria</taxon>
        <taxon>Pseudomonadati</taxon>
        <taxon>Pseudomonadota</taxon>
        <taxon>Gammaproteobacteria</taxon>
        <taxon>Pseudomonadales</taxon>
        <taxon>Pseudomonadaceae</taxon>
        <taxon>Pseudomonas</taxon>
    </lineage>
</organism>
<evidence type="ECO:0000256" key="7">
    <source>
        <dbReference type="ARBA" id="ARBA00022841"/>
    </source>
</evidence>
<sequence length="499" mass="56857">MIFSSWQFILLFLPISFFVYFWLSHRRLITAGKVWLVAASLFFYAYWDVQFLPIIIGSIFLNFAIGTGLAQSHQQSLHEIKKPNHRINRKVILTTGIAANLILLGYFKYTDFLLSNINAVLSTNYTLPHILLPLAISFFTFTQIVYLVDSYRGETAEYDLLNYSLFVTFFPHLIAGPIVHHRQIMPQFASRWTLTRRYPNILKGLYIFAIGLFKKVVIADSFAVWATAGFDGGQTLGFFAAWATSLSYTFQLYFDFSGYCDMAIGASLLFNIWLPINFNSPYKALSIQDFWRRWHITLSSFLRDYLYIPLGGNRSGEFRTYFNLFATFVLGGLWHGATWMFVIWGGMHGFALVIHRFWTRLRSPMPPVLAWILTFMFVNVTWVFFRAKTLEDALRVLGGMIDFRSGLGNTIASTPVSELAWGGWMSDLALMALPASLVGQLPIYLAVIVAFAITAQKNSIEMANGTIGKWRLIYGATLFSVAMCFTLAATSSVFLYFTF</sequence>
<feature type="transmembrane region" description="Helical" evidence="12">
    <location>
        <begin position="91"/>
        <end position="109"/>
    </location>
</feature>
<feature type="transmembrane region" description="Helical" evidence="12">
    <location>
        <begin position="320"/>
        <end position="347"/>
    </location>
</feature>
<keyword evidence="4 11" id="KW-1003">Cell membrane</keyword>
<evidence type="ECO:0000256" key="12">
    <source>
        <dbReference type="SAM" id="Phobius"/>
    </source>
</evidence>
<keyword evidence="6 11" id="KW-0812">Transmembrane</keyword>
<dbReference type="PANTHER" id="PTHR13285">
    <property type="entry name" value="ACYLTRANSFERASE"/>
    <property type="match status" value="1"/>
</dbReference>
<evidence type="ECO:0000256" key="2">
    <source>
        <dbReference type="ARBA" id="ARBA00005182"/>
    </source>
</evidence>
<evidence type="ECO:0000256" key="5">
    <source>
        <dbReference type="ARBA" id="ARBA00022679"/>
    </source>
</evidence>
<evidence type="ECO:0000313" key="14">
    <source>
        <dbReference type="Proteomes" id="UP000325723"/>
    </source>
</evidence>
<reference evidence="13 14" key="1">
    <citation type="submission" date="2019-09" db="EMBL/GenBank/DDBJ databases">
        <authorList>
            <person name="Chandra G."/>
            <person name="Truman W A."/>
        </authorList>
    </citation>
    <scope>NUCLEOTIDE SEQUENCE [LARGE SCALE GENOMIC DNA]</scope>
    <source>
        <strain evidence="13">PS900</strain>
    </source>
</reference>
<keyword evidence="9 11" id="KW-0472">Membrane</keyword>
<evidence type="ECO:0000256" key="10">
    <source>
        <dbReference type="ARBA" id="ARBA00023315"/>
    </source>
</evidence>
<evidence type="ECO:0000256" key="1">
    <source>
        <dbReference type="ARBA" id="ARBA00004429"/>
    </source>
</evidence>
<feature type="transmembrane region" description="Helical" evidence="12">
    <location>
        <begin position="428"/>
        <end position="451"/>
    </location>
</feature>
<name>A0A8H2NUL8_PSEFL</name>
<comment type="similarity">
    <text evidence="3 11">Belongs to the membrane-bound acyltransferase family.</text>
</comment>
<keyword evidence="8 12" id="KW-1133">Transmembrane helix</keyword>
<comment type="pathway">
    <text evidence="2 11">Glycan biosynthesis; alginate biosynthesis.</text>
</comment>
<keyword evidence="10 11" id="KW-0012">Acyltransferase</keyword>
<evidence type="ECO:0000256" key="8">
    <source>
        <dbReference type="ARBA" id="ARBA00022989"/>
    </source>
</evidence>
<keyword evidence="11" id="KW-0997">Cell inner membrane</keyword>
<dbReference type="GO" id="GO:0005886">
    <property type="term" value="C:plasma membrane"/>
    <property type="evidence" value="ECO:0007669"/>
    <property type="project" value="UniProtKB-SubCell"/>
</dbReference>
<accession>A0A8H2NUL8</accession>